<dbReference type="InterPro" id="IPR039422">
    <property type="entry name" value="MarR/SlyA-like"/>
</dbReference>
<dbReference type="InterPro" id="IPR036388">
    <property type="entry name" value="WH-like_DNA-bd_sf"/>
</dbReference>
<dbReference type="AlphaFoldDB" id="S3UVY0"/>
<keyword evidence="1" id="KW-0805">Transcription regulation</keyword>
<dbReference type="GO" id="GO:0003700">
    <property type="term" value="F:DNA-binding transcription factor activity"/>
    <property type="evidence" value="ECO:0007669"/>
    <property type="project" value="InterPro"/>
</dbReference>
<organism evidence="5 6">
    <name type="scientific">Leptospira fainei serovar Hurstbridge str. BUT 6</name>
    <dbReference type="NCBI Taxonomy" id="1193011"/>
    <lineage>
        <taxon>Bacteria</taxon>
        <taxon>Pseudomonadati</taxon>
        <taxon>Spirochaetota</taxon>
        <taxon>Spirochaetia</taxon>
        <taxon>Leptospirales</taxon>
        <taxon>Leptospiraceae</taxon>
        <taxon>Leptospira</taxon>
    </lineage>
</organism>
<accession>S3UVY0</accession>
<dbReference type="InterPro" id="IPR000835">
    <property type="entry name" value="HTH_MarR-typ"/>
</dbReference>
<dbReference type="Pfam" id="PF01047">
    <property type="entry name" value="MarR"/>
    <property type="match status" value="1"/>
</dbReference>
<evidence type="ECO:0000256" key="3">
    <source>
        <dbReference type="ARBA" id="ARBA00023163"/>
    </source>
</evidence>
<dbReference type="Proteomes" id="UP000014540">
    <property type="component" value="Unassembled WGS sequence"/>
</dbReference>
<dbReference type="STRING" id="1193011.LEP1GSC058_2445"/>
<dbReference type="PANTHER" id="PTHR33164:SF64">
    <property type="entry name" value="TRANSCRIPTIONAL REGULATOR SLYA"/>
    <property type="match status" value="1"/>
</dbReference>
<proteinExistence type="predicted"/>
<evidence type="ECO:0000256" key="1">
    <source>
        <dbReference type="ARBA" id="ARBA00023015"/>
    </source>
</evidence>
<dbReference type="GO" id="GO:0003677">
    <property type="term" value="F:DNA binding"/>
    <property type="evidence" value="ECO:0007669"/>
    <property type="project" value="UniProtKB-KW"/>
</dbReference>
<dbReference type="PANTHER" id="PTHR33164">
    <property type="entry name" value="TRANSCRIPTIONAL REGULATOR, MARR FAMILY"/>
    <property type="match status" value="1"/>
</dbReference>
<dbReference type="SMART" id="SM00347">
    <property type="entry name" value="HTH_MARR"/>
    <property type="match status" value="1"/>
</dbReference>
<keyword evidence="2" id="KW-0238">DNA-binding</keyword>
<reference evidence="5" key="1">
    <citation type="submission" date="2013-04" db="EMBL/GenBank/DDBJ databases">
        <authorList>
            <person name="Harkins D.M."/>
            <person name="Durkin A.S."/>
            <person name="Selengut J.D."/>
            <person name="Sanka R."/>
            <person name="DePew J."/>
            <person name="Purushe J."/>
            <person name="Ahmed A."/>
            <person name="van der Linden H."/>
            <person name="Goris M.G.A."/>
            <person name="Hartskeerl R.A."/>
            <person name="Vinetz J.M."/>
            <person name="Sutton G.G."/>
            <person name="Nelson W.C."/>
            <person name="Fouts D.E."/>
        </authorList>
    </citation>
    <scope>NUCLEOTIDE SEQUENCE [LARGE SCALE GENOMIC DNA]</scope>
    <source>
        <strain evidence="5">BUT 6</strain>
    </source>
</reference>
<evidence type="ECO:0000313" key="5">
    <source>
        <dbReference type="EMBL" id="EPG73413.1"/>
    </source>
</evidence>
<dbReference type="GO" id="GO:0006950">
    <property type="term" value="P:response to stress"/>
    <property type="evidence" value="ECO:0007669"/>
    <property type="project" value="TreeGrafter"/>
</dbReference>
<evidence type="ECO:0000313" key="6">
    <source>
        <dbReference type="Proteomes" id="UP000014540"/>
    </source>
</evidence>
<keyword evidence="3" id="KW-0804">Transcription</keyword>
<dbReference type="EMBL" id="AKWZ02000010">
    <property type="protein sequence ID" value="EPG73413.1"/>
    <property type="molecule type" value="Genomic_DNA"/>
</dbReference>
<name>S3UVY0_9LEPT</name>
<sequence length="149" mass="17244">MSKDEVFGFDKAEESPGFLLWQVSNLWQREIRKILEPLDLTHAQFVLLAVTYWLQCSREEATQIRISDQAKTDPMTTSTVLRTLERKKLVRRFAHDSDTRAKLVEVTNDGRKLLQDAVHRVEAFDEQFFSSLGKGRKEFLKGLQGLCDV</sequence>
<dbReference type="Gene3D" id="1.10.10.10">
    <property type="entry name" value="Winged helix-like DNA-binding domain superfamily/Winged helix DNA-binding domain"/>
    <property type="match status" value="1"/>
</dbReference>
<evidence type="ECO:0000256" key="2">
    <source>
        <dbReference type="ARBA" id="ARBA00023125"/>
    </source>
</evidence>
<protein>
    <submittedName>
        <fullName evidence="5">Transcriptional regulator, MarR family</fullName>
    </submittedName>
</protein>
<dbReference type="RefSeq" id="WP_016549897.1">
    <property type="nucleotide sequence ID" value="NZ_AKWZ02000010.1"/>
</dbReference>
<evidence type="ECO:0000259" key="4">
    <source>
        <dbReference type="PROSITE" id="PS50995"/>
    </source>
</evidence>
<comment type="caution">
    <text evidence="5">The sequence shown here is derived from an EMBL/GenBank/DDBJ whole genome shotgun (WGS) entry which is preliminary data.</text>
</comment>
<dbReference type="InterPro" id="IPR036390">
    <property type="entry name" value="WH_DNA-bd_sf"/>
</dbReference>
<keyword evidence="6" id="KW-1185">Reference proteome</keyword>
<dbReference type="OrthoDB" id="9806864at2"/>
<gene>
    <name evidence="5" type="ORF">LEP1GSC058_2445</name>
</gene>
<feature type="domain" description="HTH marR-type" evidence="4">
    <location>
        <begin position="13"/>
        <end position="149"/>
    </location>
</feature>
<dbReference type="PROSITE" id="PS50995">
    <property type="entry name" value="HTH_MARR_2"/>
    <property type="match status" value="1"/>
</dbReference>
<dbReference type="SUPFAM" id="SSF46785">
    <property type="entry name" value="Winged helix' DNA-binding domain"/>
    <property type="match status" value="1"/>
</dbReference>